<dbReference type="EMBL" id="BDGI01000001">
    <property type="protein sequence ID" value="GAV26622.1"/>
    <property type="molecule type" value="Genomic_DNA"/>
</dbReference>
<feature type="compositionally biased region" description="Basic residues" evidence="1">
    <location>
        <begin position="1"/>
        <end position="20"/>
    </location>
</feature>
<keyword evidence="3" id="KW-1185">Reference proteome</keyword>
<feature type="compositionally biased region" description="Polar residues" evidence="1">
    <location>
        <begin position="666"/>
        <end position="675"/>
    </location>
</feature>
<feature type="region of interest" description="Disordered" evidence="1">
    <location>
        <begin position="505"/>
        <end position="557"/>
    </location>
</feature>
<dbReference type="AlphaFoldDB" id="A0A1Q2YAS1"/>
<evidence type="ECO:0000256" key="1">
    <source>
        <dbReference type="SAM" id="MobiDB-lite"/>
    </source>
</evidence>
<feature type="compositionally biased region" description="Basic and acidic residues" evidence="1">
    <location>
        <begin position="520"/>
        <end position="534"/>
    </location>
</feature>
<evidence type="ECO:0000313" key="2">
    <source>
        <dbReference type="EMBL" id="GAV26622.1"/>
    </source>
</evidence>
<feature type="compositionally biased region" description="Polar residues" evidence="1">
    <location>
        <begin position="415"/>
        <end position="425"/>
    </location>
</feature>
<feature type="compositionally biased region" description="Polar residues" evidence="1">
    <location>
        <begin position="385"/>
        <end position="398"/>
    </location>
</feature>
<feature type="region of interest" description="Disordered" evidence="1">
    <location>
        <begin position="1"/>
        <end position="35"/>
    </location>
</feature>
<feature type="region of interest" description="Disordered" evidence="1">
    <location>
        <begin position="227"/>
        <end position="364"/>
    </location>
</feature>
<feature type="compositionally biased region" description="Low complexity" evidence="1">
    <location>
        <begin position="315"/>
        <end position="326"/>
    </location>
</feature>
<feature type="region of interest" description="Disordered" evidence="1">
    <location>
        <begin position="452"/>
        <end position="484"/>
    </location>
</feature>
<feature type="region of interest" description="Disordered" evidence="1">
    <location>
        <begin position="660"/>
        <end position="691"/>
    </location>
</feature>
<feature type="region of interest" description="Disordered" evidence="1">
    <location>
        <begin position="602"/>
        <end position="627"/>
    </location>
</feature>
<feature type="region of interest" description="Disordered" evidence="1">
    <location>
        <begin position="115"/>
        <end position="164"/>
    </location>
</feature>
<gene>
    <name evidence="2" type="ORF">PMKS-000076</name>
</gene>
<protein>
    <submittedName>
        <fullName evidence="2">Uncharacterized protein</fullName>
    </submittedName>
</protein>
<comment type="caution">
    <text evidence="2">The sequence shown here is derived from an EMBL/GenBank/DDBJ whole genome shotgun (WGS) entry which is preliminary data.</text>
</comment>
<sequence>MRVPRGPRRIRGTRGTKGPRGRGGDGDYGQIPDYDGYYSRAYQTYDDSKDYSYRNTTDNYENTYEDNYENNDGNTEKNDLTNFYPTVANTEGSSFCYGHPNTLSYSATHSTSAISKRSSNGSAIPIQRPKFKPSASFGRYPEPNPVRAPPGGSKSEFQASCRNDRGDLYLKRSGRENDYDKRSFSFAENHKRKIIGTDKPAKYELLDVKNMSVDNITNPAKITDTLSFKNPASTSSSLPPRFVPTGEKLDNISHDRHKTTSRIPKQIEISFKSHRQESPKRRSVSPRREVTLTDNIDLENGFGSLVRPKISSGNLSPSRLPSPDSSSQHRQEDTISFRGREKQKQQLPISKDNEQVLSMKGQKPNTSIEKVVVKPVSPNLKLDNDQNVLNNAKQQSVNVPDESKKSKSKGLLSSTIKNLSSTSPAGKSALNEVNMKGVNFDSDLKSAITNTDSSEHITEAAGKEPPSSKQSSYSSVKEQHFTEKKPVSIPAKQFEKIKIISLSKTVHTDDSKTSLSSSRDPSRAELSEQNMKEEDCNDAESSNMTDLMSEKESTGSHQYIEQIREASTPVDRKRTLGVVEKTGENPLFTKKGRHITISKESHELRSTSDVGEPINISENHGSKSEPEIEEISGNFFVDRENQKPKNGIIAFTASYPAKQIKESRSGDISASSNTKQTREEASSSVLLKENDSLPGQINKEAAIKTKVTENQPTGGTTFVEKSRDLPENILSFLGINDSHGYSSYKTDLSVIESFSLLQSENIPSSQANLNIFDFDHTMTSTLTPNPELYTDTTHSYLLASDGNCLSWYDDVLPSLELQPEVLSGGIAPSQCKSQYCVALEDASAGHEFEKEESLESFKTLNYQWSKTLLYMVKNFCESQVASNVLIIGRYVKNISRLKADLDLLNKIGIKFHYVLYKPSKSHPNKYKYLTLSLLEEIHNARFPWSMLTKSVTIFHPFPENLDRSKLSKKRFLTTPALDIRVVYTAKRCSYVKEPSTEVKHIYAAALNDKRYRLTMSISGAVFRLAYSSASSLINYLDSMNFLPAESARSEYLFNFTDIFITHNKLPGKAVQDLDKALLYDGAILQYGQAGKSLYALQFLISTQNTTWEYGAPIMIVARDKSISIAAAKKILKKMDWTYSDSSLNLKFTFFPSSKLKITQS</sequence>
<dbReference type="OrthoDB" id="3998224at2759"/>
<feature type="compositionally biased region" description="Basic and acidic residues" evidence="1">
    <location>
        <begin position="453"/>
        <end position="462"/>
    </location>
</feature>
<proteinExistence type="predicted"/>
<feature type="compositionally biased region" description="Basic and acidic residues" evidence="1">
    <location>
        <begin position="327"/>
        <end position="344"/>
    </location>
</feature>
<dbReference type="Proteomes" id="UP000186136">
    <property type="component" value="Unassembled WGS sequence"/>
</dbReference>
<accession>A0A1Q2YAS1</accession>
<organism evidence="2 3">
    <name type="scientific">Pichia membranifaciens</name>
    <dbReference type="NCBI Taxonomy" id="4926"/>
    <lineage>
        <taxon>Eukaryota</taxon>
        <taxon>Fungi</taxon>
        <taxon>Dikarya</taxon>
        <taxon>Ascomycota</taxon>
        <taxon>Saccharomycotina</taxon>
        <taxon>Pichiomycetes</taxon>
        <taxon>Pichiales</taxon>
        <taxon>Pichiaceae</taxon>
        <taxon>Pichia</taxon>
    </lineage>
</organism>
<feature type="compositionally biased region" description="Polar residues" evidence="1">
    <location>
        <begin position="227"/>
        <end position="238"/>
    </location>
</feature>
<feature type="compositionally biased region" description="Basic and acidic residues" evidence="1">
    <location>
        <begin position="274"/>
        <end position="291"/>
    </location>
</feature>
<evidence type="ECO:0000313" key="3">
    <source>
        <dbReference type="Proteomes" id="UP000186136"/>
    </source>
</evidence>
<name>A0A1Q2YAS1_9ASCO</name>
<feature type="region of interest" description="Disordered" evidence="1">
    <location>
        <begin position="47"/>
        <end position="79"/>
    </location>
</feature>
<reference evidence="2 3" key="1">
    <citation type="submission" date="2016-08" db="EMBL/GenBank/DDBJ databases">
        <title>Whole genome shotgun sequence of Pichia membranifaciens KS47-1.</title>
        <authorList>
            <person name="Konishi M."/>
            <person name="Ishida M."/>
            <person name="Arakawa T."/>
            <person name="Kato Y."/>
            <person name="Horiuchi J."/>
        </authorList>
    </citation>
    <scope>NUCLEOTIDE SEQUENCE [LARGE SCALE GENOMIC DNA]</scope>
    <source>
        <strain evidence="2 3">KS47-1</strain>
    </source>
</reference>
<feature type="region of interest" description="Disordered" evidence="1">
    <location>
        <begin position="379"/>
        <end position="430"/>
    </location>
</feature>